<evidence type="ECO:0000259" key="7">
    <source>
        <dbReference type="Pfam" id="PF13860"/>
    </source>
</evidence>
<sequence length="217" mass="22740">MILNPVGSTATVHEGPSANATTDPAAMQDRFLKLLVAQLNNQDPMNPLDNAQMTTQMAQINTVTGLQTLNLTMQTMAEQFSTMQQIQGISMIGRSVLTEGDRLAVSDKGEASGAFDLSGSAADVKVEIVTPGGVVVDTLALGALEKGRRDFDWDASKYSGNKADLRFRVTATNKEGPVPVTALMHSQVVATGSAGGALTLTLATGDTVNYANVRGVL</sequence>
<keyword evidence="9" id="KW-0282">Flagellum</keyword>
<evidence type="ECO:0000256" key="4">
    <source>
        <dbReference type="ARBA" id="ARBA00024746"/>
    </source>
</evidence>
<dbReference type="Gene3D" id="2.30.30.910">
    <property type="match status" value="1"/>
</dbReference>
<evidence type="ECO:0000259" key="8">
    <source>
        <dbReference type="Pfam" id="PF13861"/>
    </source>
</evidence>
<keyword evidence="9" id="KW-0966">Cell projection</keyword>
<dbReference type="EMBL" id="CP027667">
    <property type="protein sequence ID" value="AVO49721.1"/>
    <property type="molecule type" value="Genomic_DNA"/>
</dbReference>
<accession>A0A2R3QD63</accession>
<dbReference type="InterPro" id="IPR025965">
    <property type="entry name" value="FlgD/Vpr_Ig-like"/>
</dbReference>
<dbReference type="KEGG" id="mela:C6568_10990"/>
<organism evidence="9 10">
    <name type="scientific">Melaminivora suipulveris</name>
    <dbReference type="NCBI Taxonomy" id="2109913"/>
    <lineage>
        <taxon>Bacteria</taxon>
        <taxon>Pseudomonadati</taxon>
        <taxon>Pseudomonadota</taxon>
        <taxon>Betaproteobacteria</taxon>
        <taxon>Burkholderiales</taxon>
        <taxon>Comamonadaceae</taxon>
        <taxon>Melaminivora</taxon>
    </lineage>
</organism>
<dbReference type="Pfam" id="PF13860">
    <property type="entry name" value="FlgD_ig"/>
    <property type="match status" value="1"/>
</dbReference>
<dbReference type="InterPro" id="IPR025963">
    <property type="entry name" value="FLgD_Tudor"/>
</dbReference>
<dbReference type="AlphaFoldDB" id="A0A2R3QD63"/>
<dbReference type="OrthoDB" id="9785233at2"/>
<dbReference type="Pfam" id="PF13861">
    <property type="entry name" value="FLgD_tudor"/>
    <property type="match status" value="1"/>
</dbReference>
<keyword evidence="3 5" id="KW-1005">Bacterial flagellum biogenesis</keyword>
<dbReference type="InterPro" id="IPR005648">
    <property type="entry name" value="FlgD"/>
</dbReference>
<evidence type="ECO:0000256" key="5">
    <source>
        <dbReference type="RuleBase" id="RU362076"/>
    </source>
</evidence>
<keyword evidence="10" id="KW-1185">Reference proteome</keyword>
<keyword evidence="9" id="KW-0969">Cilium</keyword>
<dbReference type="RefSeq" id="WP_106684150.1">
    <property type="nucleotide sequence ID" value="NZ_CP027667.1"/>
</dbReference>
<evidence type="ECO:0000256" key="3">
    <source>
        <dbReference type="ARBA" id="ARBA00022795"/>
    </source>
</evidence>
<name>A0A2R3QD63_9BURK</name>
<dbReference type="Gene3D" id="2.60.40.4070">
    <property type="match status" value="1"/>
</dbReference>
<protein>
    <recommendedName>
        <fullName evidence="2 5">Basal-body rod modification protein FlgD</fullName>
    </recommendedName>
</protein>
<feature type="domain" description="FlgD/Vpr Ig-like" evidence="7">
    <location>
        <begin position="106"/>
        <end position="173"/>
    </location>
</feature>
<gene>
    <name evidence="9" type="ORF">C6568_10990</name>
</gene>
<comment type="similarity">
    <text evidence="1 5">Belongs to the FlgD family.</text>
</comment>
<feature type="domain" description="FlgD Tudor-like" evidence="8">
    <location>
        <begin position="83"/>
        <end position="214"/>
    </location>
</feature>
<comment type="function">
    <text evidence="4 5">Required for flagellar hook formation. May act as a scaffolding protein.</text>
</comment>
<dbReference type="Pfam" id="PF03963">
    <property type="entry name" value="FlgD"/>
    <property type="match status" value="1"/>
</dbReference>
<reference evidence="9 10" key="1">
    <citation type="submission" date="2018-03" db="EMBL/GenBank/DDBJ databases">
        <title>Genome sequencing of Melaminivora sp.</title>
        <authorList>
            <person name="Kim S.-J."/>
            <person name="Heo J."/>
            <person name="Ahn J.-H."/>
            <person name="Kwon S.-W."/>
        </authorList>
    </citation>
    <scope>NUCLEOTIDE SEQUENCE [LARGE SCALE GENOMIC DNA]</scope>
    <source>
        <strain evidence="9 10">SC2-9</strain>
    </source>
</reference>
<proteinExistence type="inferred from homology"/>
<evidence type="ECO:0000313" key="9">
    <source>
        <dbReference type="EMBL" id="AVO49721.1"/>
    </source>
</evidence>
<feature type="compositionally biased region" description="Polar residues" evidence="6">
    <location>
        <begin position="1"/>
        <end position="11"/>
    </location>
</feature>
<evidence type="ECO:0000256" key="2">
    <source>
        <dbReference type="ARBA" id="ARBA00016013"/>
    </source>
</evidence>
<dbReference type="GO" id="GO:0044781">
    <property type="term" value="P:bacterial-type flagellum organization"/>
    <property type="evidence" value="ECO:0007669"/>
    <property type="project" value="UniProtKB-UniRule"/>
</dbReference>
<evidence type="ECO:0000256" key="6">
    <source>
        <dbReference type="SAM" id="MobiDB-lite"/>
    </source>
</evidence>
<evidence type="ECO:0000313" key="10">
    <source>
        <dbReference type="Proteomes" id="UP000237925"/>
    </source>
</evidence>
<dbReference type="Proteomes" id="UP000237925">
    <property type="component" value="Chromosome"/>
</dbReference>
<evidence type="ECO:0000256" key="1">
    <source>
        <dbReference type="ARBA" id="ARBA00010577"/>
    </source>
</evidence>
<feature type="region of interest" description="Disordered" evidence="6">
    <location>
        <begin position="1"/>
        <end position="22"/>
    </location>
</feature>